<reference evidence="1 2" key="1">
    <citation type="journal article" date="2015" name="Parasit. Vectors">
        <title>Draft genome of the scabies mite.</title>
        <authorList>
            <person name="Rider S.D.Jr."/>
            <person name="Morgan M.S."/>
            <person name="Arlian L.G."/>
        </authorList>
    </citation>
    <scope>NUCLEOTIDE SEQUENCE [LARGE SCALE GENOMIC DNA]</scope>
    <source>
        <strain evidence="1">Arlian Lab</strain>
    </source>
</reference>
<organism evidence="1 2">
    <name type="scientific">Sarcoptes scabiei</name>
    <name type="common">Itch mite</name>
    <name type="synonym">Acarus scabiei</name>
    <dbReference type="NCBI Taxonomy" id="52283"/>
    <lineage>
        <taxon>Eukaryota</taxon>
        <taxon>Metazoa</taxon>
        <taxon>Ecdysozoa</taxon>
        <taxon>Arthropoda</taxon>
        <taxon>Chelicerata</taxon>
        <taxon>Arachnida</taxon>
        <taxon>Acari</taxon>
        <taxon>Acariformes</taxon>
        <taxon>Sarcoptiformes</taxon>
        <taxon>Astigmata</taxon>
        <taxon>Psoroptidia</taxon>
        <taxon>Sarcoptoidea</taxon>
        <taxon>Sarcoptidae</taxon>
        <taxon>Sarcoptinae</taxon>
        <taxon>Sarcoptes</taxon>
    </lineage>
</organism>
<protein>
    <submittedName>
        <fullName evidence="1">Uncharacterized protein</fullName>
    </submittedName>
</protein>
<evidence type="ECO:0000313" key="2">
    <source>
        <dbReference type="Proteomes" id="UP000616769"/>
    </source>
</evidence>
<dbReference type="VEuPathDB" id="VectorBase:SSCA003493"/>
<comment type="caution">
    <text evidence="1">The sequence shown here is derived from an EMBL/GenBank/DDBJ whole genome shotgun (WGS) entry which is preliminary data.</text>
</comment>
<proteinExistence type="predicted"/>
<dbReference type="Proteomes" id="UP000616769">
    <property type="component" value="Unassembled WGS sequence"/>
</dbReference>
<dbReference type="EMBL" id="JXLN01011855">
    <property type="protein sequence ID" value="KPM07751.1"/>
    <property type="molecule type" value="Genomic_DNA"/>
</dbReference>
<accession>A0A132A9S1</accession>
<dbReference type="AlphaFoldDB" id="A0A132A9S1"/>
<dbReference type="OrthoDB" id="6433451at2759"/>
<gene>
    <name evidence="1" type="ORF">QR98_0062510</name>
</gene>
<sequence>MNKLPELDGLSISVGKNNPAVFEKPSSTTLNTSPLTAEQYIKVIVPEVTSPIKLNSNDLNPNVYAQNFIENSIDQSEQYTDCNVLRKVAELTAESLGVKANHFKHQTKNYNAKDHFVCRKNSIIEFQSMLKGLKFDLKNSAEFEDPSRL</sequence>
<evidence type="ECO:0000313" key="1">
    <source>
        <dbReference type="EMBL" id="KPM07751.1"/>
    </source>
</evidence>
<name>A0A132A9S1_SARSC</name>